<organism evidence="2 3">
    <name type="scientific">Puccinia graminis f. sp. tritici</name>
    <dbReference type="NCBI Taxonomy" id="56615"/>
    <lineage>
        <taxon>Eukaryota</taxon>
        <taxon>Fungi</taxon>
        <taxon>Dikarya</taxon>
        <taxon>Basidiomycota</taxon>
        <taxon>Pucciniomycotina</taxon>
        <taxon>Pucciniomycetes</taxon>
        <taxon>Pucciniales</taxon>
        <taxon>Pucciniaceae</taxon>
        <taxon>Puccinia</taxon>
    </lineage>
</organism>
<accession>A0A5B0NAT6</accession>
<reference evidence="2 3" key="1">
    <citation type="submission" date="2019-05" db="EMBL/GenBank/DDBJ databases">
        <title>Emergence of the Ug99 lineage of the wheat stem rust pathogen through somatic hybridization.</title>
        <authorList>
            <person name="Li F."/>
            <person name="Upadhyaya N.M."/>
            <person name="Sperschneider J."/>
            <person name="Matny O."/>
            <person name="Nguyen-Phuc H."/>
            <person name="Mago R."/>
            <person name="Raley C."/>
            <person name="Miller M.E."/>
            <person name="Silverstein K.A.T."/>
            <person name="Henningsen E."/>
            <person name="Hirsch C.D."/>
            <person name="Visser B."/>
            <person name="Pretorius Z.A."/>
            <person name="Steffenson B.J."/>
            <person name="Schwessinger B."/>
            <person name="Dodds P.N."/>
            <person name="Figueroa M."/>
        </authorList>
    </citation>
    <scope>NUCLEOTIDE SEQUENCE [LARGE SCALE GENOMIC DNA]</scope>
    <source>
        <strain evidence="2">21-0</strain>
    </source>
</reference>
<proteinExistence type="predicted"/>
<evidence type="ECO:0000313" key="3">
    <source>
        <dbReference type="Proteomes" id="UP000324748"/>
    </source>
</evidence>
<dbReference type="Proteomes" id="UP000324748">
    <property type="component" value="Unassembled WGS sequence"/>
</dbReference>
<dbReference type="AlphaFoldDB" id="A0A5B0NAT6"/>
<keyword evidence="3" id="KW-1185">Reference proteome</keyword>
<dbReference type="EMBL" id="VSWC01000106">
    <property type="protein sequence ID" value="KAA1085833.1"/>
    <property type="molecule type" value="Genomic_DNA"/>
</dbReference>
<comment type="caution">
    <text evidence="2">The sequence shown here is derived from an EMBL/GenBank/DDBJ whole genome shotgun (WGS) entry which is preliminary data.</text>
</comment>
<evidence type="ECO:0000256" key="1">
    <source>
        <dbReference type="SAM" id="MobiDB-lite"/>
    </source>
</evidence>
<evidence type="ECO:0000313" key="2">
    <source>
        <dbReference type="EMBL" id="KAA1085833.1"/>
    </source>
</evidence>
<name>A0A5B0NAT6_PUCGR</name>
<gene>
    <name evidence="2" type="ORF">PGT21_021087</name>
</gene>
<protein>
    <submittedName>
        <fullName evidence="2">Uncharacterized protein</fullName>
    </submittedName>
</protein>
<feature type="region of interest" description="Disordered" evidence="1">
    <location>
        <begin position="92"/>
        <end position="111"/>
    </location>
</feature>
<sequence>MLQADTATKAAGIIRVSYWKLAPHLRPHRTREQSDHSPTDSILDFLSFAPPNKSRIESSCDSKSLRFQLDTTTRSFCPRPLDSAHLPPLIGFQLEPTPLGPERPITTRPFA</sequence>